<evidence type="ECO:0000313" key="1">
    <source>
        <dbReference type="EMBL" id="MFC4997180.1"/>
    </source>
</evidence>
<organism evidence="1 2">
    <name type="scientific">Dactylosporangium cerinum</name>
    <dbReference type="NCBI Taxonomy" id="1434730"/>
    <lineage>
        <taxon>Bacteria</taxon>
        <taxon>Bacillati</taxon>
        <taxon>Actinomycetota</taxon>
        <taxon>Actinomycetes</taxon>
        <taxon>Micromonosporales</taxon>
        <taxon>Micromonosporaceae</taxon>
        <taxon>Dactylosporangium</taxon>
    </lineage>
</organism>
<dbReference type="RefSeq" id="WP_380113413.1">
    <property type="nucleotide sequence ID" value="NZ_JBHSIU010000008.1"/>
</dbReference>
<sequence length="216" mass="23532">MTHDEGVAAARAAVARVDPAAVGAAFVVSLATRRLDLRSALGSYAVGRHLPEHPFRQGMAGCRVCGLYERDTPISVTELDHERRTWGGVRHEDPRYVAFDLTEFLSTPQPVPGERDVALCRSVLAALRALPPATTAAKAGPALRMVPGNKHERDVLLEILGYCGILQTDAHRGFADGFVEHDDRAQRNTDLAYPIRWWKAGDGVNDTNVARFLAVA</sequence>
<dbReference type="Proteomes" id="UP001595912">
    <property type="component" value="Unassembled WGS sequence"/>
</dbReference>
<reference evidence="2" key="1">
    <citation type="journal article" date="2019" name="Int. J. Syst. Evol. Microbiol.">
        <title>The Global Catalogue of Microorganisms (GCM) 10K type strain sequencing project: providing services to taxonomists for standard genome sequencing and annotation.</title>
        <authorList>
            <consortium name="The Broad Institute Genomics Platform"/>
            <consortium name="The Broad Institute Genome Sequencing Center for Infectious Disease"/>
            <person name="Wu L."/>
            <person name="Ma J."/>
        </authorList>
    </citation>
    <scope>NUCLEOTIDE SEQUENCE [LARGE SCALE GENOMIC DNA]</scope>
    <source>
        <strain evidence="2">CGMCC 4.7152</strain>
    </source>
</reference>
<evidence type="ECO:0000313" key="2">
    <source>
        <dbReference type="Proteomes" id="UP001595912"/>
    </source>
</evidence>
<keyword evidence="2" id="KW-1185">Reference proteome</keyword>
<name>A0ABV9VLD6_9ACTN</name>
<proteinExistence type="predicted"/>
<accession>A0ABV9VLD6</accession>
<dbReference type="EMBL" id="JBHSIU010000008">
    <property type="protein sequence ID" value="MFC4997180.1"/>
    <property type="molecule type" value="Genomic_DNA"/>
</dbReference>
<gene>
    <name evidence="1" type="ORF">ACFPIJ_05005</name>
</gene>
<comment type="caution">
    <text evidence="1">The sequence shown here is derived from an EMBL/GenBank/DDBJ whole genome shotgun (WGS) entry which is preliminary data.</text>
</comment>
<protein>
    <submittedName>
        <fullName evidence="1">Uncharacterized protein</fullName>
    </submittedName>
</protein>